<feature type="repeat" description="WD" evidence="3">
    <location>
        <begin position="181"/>
        <end position="220"/>
    </location>
</feature>
<accession>A0A8H3UAG8</accession>
<sequence>MVRKQRKRISYVLPLANSAGGHRLGVNGLAVDSHNSILYSGGRDGVICAWDLNLKLSPYTDRWQGSLASNSGNTNAKDLPPTRFRQQVQAHTHWINDLVLAQNNEALVSASSDITVKLWRPAAEDLLPPQTIGLHSDYVKTLASPGRGANWVASGGLDRRIYLWDLGGAGEQLQINVGEEENTAKGSVYALAVTPTLVASGGPESVVRVWDPRSGKRITKFVGHTDNIRDVLIAQDGDTVMTASSDQTVKIWSMIAGRCMYTLTMHNDSVWSLYSDHPRLSVFYSSDRSGLVAKTDTRGCAELDEGLSVAICQEHEGVHKVVNAGDYVWTATSSSSINRWSDVDTEADVQVPEAYTFHRASIATTRSRMPSPPTVPSLASATPSQKQIPHKAVLRLSNAAPFYVRNREETSTIYSAASIRKPSESFSIMDPDMGVIVPIRHLPEYTIEGQHGLVKHVTLNDRRRVLTLDTASEVVMWDLLRCEPVRSFGKRHLDDVLKEVNTLEAVAHWCAVDTRTGTLTCVLEENTAFDAEMYADELEIEEKIDFREDQRINLGKWILRYLFGNLIDEEIRRDDIFRRALVERTQRMNRSNAPGNIQIPGSTEPASWLDTASGPTSASTLKATNGFHFPANTPNMAIGLATPGPSLTHNTLSVLTTSSTRTSLDQLRGHTRTPSEKLSGDYFGSQINATAGTATTPGGTANGNSSDPGSDQVPTSPDESRVPGTPSQEKGGMFGKKMWKNFGMKSLKKTQTHDSKDKPSPVEEKSEDSDSHSSKQEDKVIEDSLEGAIQRIRIDYEAQMQKFERENNDRKGDVTGDLALPKLETLITPSLPNDTPVLKPPGNVTILIQEDRVDSGGVADLFEGTVGNSGFHTDRIEKVMPTWVADVLLRGQIPMKEIVKVSFILEPLENLLPGIAADGNTRLNANRMLRARKILAYVAERIEPAPQPGKEPTTPPLKPEEYLDLYCQDKIVPPTMTLATIRAHIWRGGGDVLLFYKANGRKEIKHAPASKSMLDVGGPARSMLPPPLPPPAGDRRVAEGLRSQSAMEAQQGLVMRSAGSSIEYGRFSEDTVNRPGAVGREHVTVVTGGLPPNTVPPKGWI</sequence>
<dbReference type="Gene3D" id="2.130.10.10">
    <property type="entry name" value="YVTN repeat-like/Quinoprotein amine dehydrogenase"/>
    <property type="match status" value="2"/>
</dbReference>
<dbReference type="Pfam" id="PF11816">
    <property type="entry name" value="DUF3337"/>
    <property type="match status" value="1"/>
</dbReference>
<dbReference type="PROSITE" id="PS50082">
    <property type="entry name" value="WD_REPEATS_2"/>
    <property type="match status" value="4"/>
</dbReference>
<dbReference type="SMART" id="SM00320">
    <property type="entry name" value="WD40"/>
    <property type="match status" value="7"/>
</dbReference>
<dbReference type="GO" id="GO:0000724">
    <property type="term" value="P:double-strand break repair via homologous recombination"/>
    <property type="evidence" value="ECO:0007669"/>
    <property type="project" value="TreeGrafter"/>
</dbReference>
<gene>
    <name evidence="5" type="ORF">BLS_007391</name>
</gene>
<dbReference type="FunFam" id="2.130.10.10:FF:001614">
    <property type="entry name" value="WD repeat protein"/>
    <property type="match status" value="1"/>
</dbReference>
<feature type="repeat" description="WD" evidence="3">
    <location>
        <begin position="88"/>
        <end position="119"/>
    </location>
</feature>
<dbReference type="GO" id="GO:0043130">
    <property type="term" value="F:ubiquitin binding"/>
    <property type="evidence" value="ECO:0007669"/>
    <property type="project" value="TreeGrafter"/>
</dbReference>
<evidence type="ECO:0000256" key="1">
    <source>
        <dbReference type="ARBA" id="ARBA00022574"/>
    </source>
</evidence>
<dbReference type="SUPFAM" id="SSF50978">
    <property type="entry name" value="WD40 repeat-like"/>
    <property type="match status" value="1"/>
</dbReference>
<dbReference type="InterPro" id="IPR021772">
    <property type="entry name" value="WDR48/Bun107"/>
</dbReference>
<reference evidence="5 6" key="1">
    <citation type="submission" date="2019-11" db="EMBL/GenBank/DDBJ databases">
        <title>Venturia inaequalis Genome Resource.</title>
        <authorList>
            <person name="Lichtner F.J."/>
        </authorList>
    </citation>
    <scope>NUCLEOTIDE SEQUENCE [LARGE SCALE GENOMIC DNA]</scope>
    <source>
        <strain evidence="5">Bline_iso_100314</strain>
    </source>
</reference>
<feature type="compositionally biased region" description="Basic and acidic residues" evidence="4">
    <location>
        <begin position="751"/>
        <end position="782"/>
    </location>
</feature>
<dbReference type="InterPro" id="IPR051246">
    <property type="entry name" value="WDR48"/>
</dbReference>
<feature type="repeat" description="WD" evidence="3">
    <location>
        <begin position="221"/>
        <end position="262"/>
    </location>
</feature>
<organism evidence="5 6">
    <name type="scientific">Venturia inaequalis</name>
    <name type="common">Apple scab fungus</name>
    <dbReference type="NCBI Taxonomy" id="5025"/>
    <lineage>
        <taxon>Eukaryota</taxon>
        <taxon>Fungi</taxon>
        <taxon>Dikarya</taxon>
        <taxon>Ascomycota</taxon>
        <taxon>Pezizomycotina</taxon>
        <taxon>Dothideomycetes</taxon>
        <taxon>Pleosporomycetidae</taxon>
        <taxon>Venturiales</taxon>
        <taxon>Venturiaceae</taxon>
        <taxon>Venturia</taxon>
    </lineage>
</organism>
<evidence type="ECO:0000313" key="6">
    <source>
        <dbReference type="Proteomes" id="UP000433883"/>
    </source>
</evidence>
<keyword evidence="1 3" id="KW-0853">WD repeat</keyword>
<dbReference type="InterPro" id="IPR036322">
    <property type="entry name" value="WD40_repeat_dom_sf"/>
</dbReference>
<dbReference type="PROSITE" id="PS00678">
    <property type="entry name" value="WD_REPEATS_1"/>
    <property type="match status" value="2"/>
</dbReference>
<dbReference type="PANTHER" id="PTHR19862">
    <property type="entry name" value="WD REPEAT-CONTAINING PROTEIN 48"/>
    <property type="match status" value="1"/>
</dbReference>
<dbReference type="Proteomes" id="UP000433883">
    <property type="component" value="Unassembled WGS sequence"/>
</dbReference>
<dbReference type="InterPro" id="IPR019775">
    <property type="entry name" value="WD40_repeat_CS"/>
</dbReference>
<dbReference type="CDD" id="cd17041">
    <property type="entry name" value="Ubl_WDR48"/>
    <property type="match status" value="1"/>
</dbReference>
<feature type="region of interest" description="Disordered" evidence="4">
    <location>
        <begin position="362"/>
        <end position="383"/>
    </location>
</feature>
<keyword evidence="2" id="KW-0677">Repeat</keyword>
<evidence type="ECO:0000256" key="2">
    <source>
        <dbReference type="ARBA" id="ARBA00022737"/>
    </source>
</evidence>
<dbReference type="AlphaFoldDB" id="A0A8H3UAG8"/>
<dbReference type="PROSITE" id="PS50294">
    <property type="entry name" value="WD_REPEATS_REGION"/>
    <property type="match status" value="3"/>
</dbReference>
<dbReference type="InterPro" id="IPR001680">
    <property type="entry name" value="WD40_rpt"/>
</dbReference>
<dbReference type="Pfam" id="PF00400">
    <property type="entry name" value="WD40"/>
    <property type="match status" value="4"/>
</dbReference>
<feature type="compositionally biased region" description="Low complexity" evidence="4">
    <location>
        <begin position="688"/>
        <end position="704"/>
    </location>
</feature>
<evidence type="ECO:0000256" key="4">
    <source>
        <dbReference type="SAM" id="MobiDB-lite"/>
    </source>
</evidence>
<feature type="region of interest" description="Disordered" evidence="4">
    <location>
        <begin position="747"/>
        <end position="783"/>
    </location>
</feature>
<dbReference type="PANTHER" id="PTHR19862:SF14">
    <property type="entry name" value="WD REPEAT-CONTAINING PROTEIN 48"/>
    <property type="match status" value="1"/>
</dbReference>
<dbReference type="CDD" id="cd00200">
    <property type="entry name" value="WD40"/>
    <property type="match status" value="1"/>
</dbReference>
<evidence type="ECO:0000313" key="5">
    <source>
        <dbReference type="EMBL" id="KAE9965778.1"/>
    </source>
</evidence>
<proteinExistence type="predicted"/>
<feature type="region of interest" description="Disordered" evidence="4">
    <location>
        <begin position="659"/>
        <end position="735"/>
    </location>
</feature>
<evidence type="ECO:0000256" key="3">
    <source>
        <dbReference type="PROSITE-ProRule" id="PRU00221"/>
    </source>
</evidence>
<name>A0A8H3UAG8_VENIN</name>
<protein>
    <recommendedName>
        <fullName evidence="7">WD40 repeat-like protein</fullName>
    </recommendedName>
</protein>
<feature type="repeat" description="WD" evidence="3">
    <location>
        <begin position="19"/>
        <end position="53"/>
    </location>
</feature>
<feature type="compositionally biased region" description="Polar residues" evidence="4">
    <location>
        <begin position="705"/>
        <end position="717"/>
    </location>
</feature>
<evidence type="ECO:0008006" key="7">
    <source>
        <dbReference type="Google" id="ProtNLM"/>
    </source>
</evidence>
<dbReference type="EMBL" id="WNWQ01000579">
    <property type="protein sequence ID" value="KAE9965778.1"/>
    <property type="molecule type" value="Genomic_DNA"/>
</dbReference>
<comment type="caution">
    <text evidence="5">The sequence shown here is derived from an EMBL/GenBank/DDBJ whole genome shotgun (WGS) entry which is preliminary data.</text>
</comment>
<dbReference type="InterPro" id="IPR015943">
    <property type="entry name" value="WD40/YVTN_repeat-like_dom_sf"/>
</dbReference>